<proteinExistence type="predicted"/>
<dbReference type="Proteomes" id="UP000011885">
    <property type="component" value="Unassembled WGS sequence"/>
</dbReference>
<feature type="domain" description="Right handed beta helix" evidence="2">
    <location>
        <begin position="1055"/>
        <end position="1231"/>
    </location>
</feature>
<accession>M5U648</accession>
<sequence>MEENGDTNGLVPSIDIAISIDDDGNLVVAESGDNTDDDLTIRFDGTNYQFTLAGTGVFGVGAFENDETAGIIGTGTQTVTVPAALFSGSIIVSALGGNDRLTVDLDSGTPTANILFEGGSQNGSPGDTLSILGGTFSEATYNFANENDGSVQLGDFQITYTGLEPITSTVNATDVTLNFGAAGETITVTDGGVGQTTVDSTAGEITTFNNPTETLTIHTESGGGGGSDTVVLQGVGSGFDADLIVDAGTDDAIRLESNTTSLGSGDAALTAGNVRFVDGNLVTTGSALITATSGSITTDNVNTIDLTAADAVLRAIDAVGASGIGGWLDLSVANLEGTAGPGGFFVWGANDLTIGGVTGLNGVGTTGGPIELYSVGGDLIVSETVASSGGNIELETGIALPSGGNIVLDAPVLSSGGRVLVAADNDITMNAGGSIDTGAGSTAPVSLTADDNGSGVGAIDMSPSTFIDGWAGDVTLNAAENISLSLVRSSATTSLNSEASIFDSDGGSALNIDGRGSGTLEVIALTAFGTPSDPIETAVSRMAGEVAAGGIITENAVALELVDLIGTGFSVGAAGPMTINTAGSLTVSDNLITTAGTIILSVADTTASGEDIMIGANVSVNATGGDVQLLAGDDVEIDPASILESDMAIQIAGDVGDADSGTGTTINILGTLIGSSATAMHIVSGAGDDDSIIVDPTSLLLASPLSLDGVGGDDDYNVTFGQLGTGIAIDDSADGEDNAVLMFAVTDDSMTVDGQNNLVRDDASNETVTFNASLEEILVDSGLGNDTVNVSPSPTTRLQLSGNDPTTAPGDTLNVDALSNALNLNQNVLTVDGLMPITHQNFEAFSFANVTDFTIEADDNDNAVRVTLNGENTDVIIDGITVLSQPLADLPRLTINGNSGDDAFTVDFANGNPIPAGGLFFNGNAQDTTGDSVILENGSANTIEHTFANENDGTIDIDGSMVTYTGLEPIIDNLNAADRIFTFTGGDETITLGDDLVNATGVSRIDSTLGESVDFLNPTNSLTVNTGSGVDSLNVNALDANYAASLIVDGGDSDNDVLTMTNVDLINTLGRGLWVKEFETVTVTGGTISGNTADNGAGVRIDNSTLATTTATLSGITISNNVATGGTAPNEGGGGIYNNGAVLNINANSLISFNTATTAQGSGGGIFSNGILTITDSTISDNDANRAGGGIEIAAGSGPTTLTNVSFYSNRAVSGPGNGGGLHVTGAGNVQMKDGVIIGNSAASEGGGFWNGAGTMTLDSVIVEANVARSETNVNEDQGGGGIFNNGGTLLIENLTDIRFNQAIDNSGNGGGVMTVGGTVTFNNINIRGNEAGGSGGGIANLGGTVTLNGSAVGSSSVGTDQNSASEHGGAIYASGNAATVLSGALIRGNAATQNGGGLFNGADATMTITGGDITDNTASGNAVDQGGGGVFNAGGTVDVTDTFIDRNMADGSSGNGGGIMTMGGTVNLVDLSLATNEATRAGGGIENNGGTVTLTNVFVGGANPSDANTAGINGGGLHASGVTSVTTINDGSFQNNIAAQEGGGLWIGDGTLTINGTTILQNTANSSNNPNDDQGGGGIFNIGGTLDINGATITENVAVANNGNGGGVMTVGGTVTIDDSSIQSNAAGRAGGGIENNNGSVTITNETVGGPVAASGNTATINGGGLHASGDNSITIVTGGLFQNNTAGHEGGGLWNGTGVMTINGTQILNNTAESLGNTNNDQGGGGVFNIGGTLVISDAAIHGNVALLNSGNGGGVMTVGGTVTIDETAIQSNQAARAGGGIENNNGEVMLTNVTLGGADPADGNHAGINGGGLHASGSASTTTLIGGIVQNNIAEQEGGGLWNGPGQMSVNQTDILDNTANSGVNTNNDQGGGGVFNIGGTLNLTETTIVDNAATANRGNGGGVMTVGGTVTAMNTTVTSNESGRDGGGLHAGGGSVVTVTGGNFRLNNAAEEGGGLWNDSVLRIDGSLITENTAVSSDNGGNNQGGGGVFNDGGTLDIAGATISINSAIANNGNGGGVMTVGGSVTIDSTLIQSNQATRAGGGIENSSGDVTITGVTLGGPTANDGNTTGINGGGLHAAGVDSTITIIGGSVQNNIADQEGGGLWLGGASTLSLDGTTVSNNTANSANAANDAQGGGGIFNDGG</sequence>
<dbReference type="PANTHER" id="PTHR11319:SF35">
    <property type="entry name" value="OUTER MEMBRANE PROTEIN PMPC-RELATED"/>
    <property type="match status" value="1"/>
</dbReference>
<evidence type="ECO:0000256" key="1">
    <source>
        <dbReference type="SAM" id="MobiDB-lite"/>
    </source>
</evidence>
<dbReference type="InterPro" id="IPR039448">
    <property type="entry name" value="Beta_helix"/>
</dbReference>
<organism evidence="3 4">
    <name type="scientific">Rhodopirellula sallentina SM41</name>
    <dbReference type="NCBI Taxonomy" id="1263870"/>
    <lineage>
        <taxon>Bacteria</taxon>
        <taxon>Pseudomonadati</taxon>
        <taxon>Planctomycetota</taxon>
        <taxon>Planctomycetia</taxon>
        <taxon>Pirellulales</taxon>
        <taxon>Pirellulaceae</taxon>
        <taxon>Rhodopirellula</taxon>
    </lineage>
</organism>
<name>M5U648_9BACT</name>
<protein>
    <submittedName>
        <fullName evidence="3">Extracellular nuclease</fullName>
    </submittedName>
</protein>
<reference evidence="3 4" key="1">
    <citation type="journal article" date="2013" name="Mar. Genomics">
        <title>Expression of sulfatases in Rhodopirellula baltica and the diversity of sulfatases in the genus Rhodopirellula.</title>
        <authorList>
            <person name="Wegner C.E."/>
            <person name="Richter-Heitmann T."/>
            <person name="Klindworth A."/>
            <person name="Klockow C."/>
            <person name="Richter M."/>
            <person name="Achstetter T."/>
            <person name="Glockner F.O."/>
            <person name="Harder J."/>
        </authorList>
    </citation>
    <scope>NUCLEOTIDE SEQUENCE [LARGE SCALE GENOMIC DNA]</scope>
    <source>
        <strain evidence="3 4">SM41</strain>
    </source>
</reference>
<gene>
    <name evidence="3" type="ORF">RSSM_05226</name>
</gene>
<feature type="non-terminal residue" evidence="3">
    <location>
        <position position="2148"/>
    </location>
</feature>
<feature type="region of interest" description="Disordered" evidence="1">
    <location>
        <begin position="2129"/>
        <end position="2148"/>
    </location>
</feature>
<evidence type="ECO:0000313" key="3">
    <source>
        <dbReference type="EMBL" id="EMI53331.1"/>
    </source>
</evidence>
<keyword evidence="4" id="KW-1185">Reference proteome</keyword>
<dbReference type="SUPFAM" id="SSF51126">
    <property type="entry name" value="Pectin lyase-like"/>
    <property type="match status" value="6"/>
</dbReference>
<dbReference type="InterPro" id="IPR006626">
    <property type="entry name" value="PbH1"/>
</dbReference>
<dbReference type="PANTHER" id="PTHR11319">
    <property type="entry name" value="G PROTEIN-COUPLED RECEPTOR-RELATED"/>
    <property type="match status" value="1"/>
</dbReference>
<feature type="compositionally biased region" description="Gly residues" evidence="1">
    <location>
        <begin position="2138"/>
        <end position="2148"/>
    </location>
</feature>
<dbReference type="SMART" id="SM00710">
    <property type="entry name" value="PbH1"/>
    <property type="match status" value="15"/>
</dbReference>
<dbReference type="EMBL" id="ANOH01000363">
    <property type="protein sequence ID" value="EMI53331.1"/>
    <property type="molecule type" value="Genomic_DNA"/>
</dbReference>
<dbReference type="InterPro" id="IPR011050">
    <property type="entry name" value="Pectin_lyase_fold/virulence"/>
</dbReference>
<evidence type="ECO:0000313" key="4">
    <source>
        <dbReference type="Proteomes" id="UP000011885"/>
    </source>
</evidence>
<evidence type="ECO:0000259" key="2">
    <source>
        <dbReference type="Pfam" id="PF13229"/>
    </source>
</evidence>
<comment type="caution">
    <text evidence="3">The sequence shown here is derived from an EMBL/GenBank/DDBJ whole genome shotgun (WGS) entry which is preliminary data.</text>
</comment>
<dbReference type="Pfam" id="PF13229">
    <property type="entry name" value="Beta_helix"/>
    <property type="match status" value="1"/>
</dbReference>